<dbReference type="SMART" id="SM01194">
    <property type="entry name" value="eRF1_1"/>
    <property type="match status" value="1"/>
</dbReference>
<dbReference type="GO" id="GO:1990533">
    <property type="term" value="C:Dom34-Hbs1 complex"/>
    <property type="evidence" value="ECO:0007669"/>
    <property type="project" value="UniProtKB-ARBA"/>
</dbReference>
<dbReference type="Gene3D" id="3.30.1330.30">
    <property type="match status" value="1"/>
</dbReference>
<dbReference type="FunFam" id="3.30.1330.30:FF:000008">
    <property type="entry name" value="Protein pelota homolog"/>
    <property type="match status" value="1"/>
</dbReference>
<evidence type="ECO:0000256" key="9">
    <source>
        <dbReference type="ARBA" id="ARBA00023002"/>
    </source>
</evidence>
<comment type="caution">
    <text evidence="14">The sequence shown here is derived from an EMBL/GenBank/DDBJ whole genome shotgun (WGS) entry which is preliminary data.</text>
</comment>
<dbReference type="Gene3D" id="3.20.20.100">
    <property type="entry name" value="NADP-dependent oxidoreductase domain"/>
    <property type="match status" value="1"/>
</dbReference>
<keyword evidence="11" id="KW-0131">Cell cycle</keyword>
<dbReference type="SUPFAM" id="SSF51430">
    <property type="entry name" value="NAD(P)-linked oxidoreductase"/>
    <property type="match status" value="1"/>
</dbReference>
<dbReference type="Pfam" id="PF03464">
    <property type="entry name" value="eRF1_2"/>
    <property type="match status" value="1"/>
</dbReference>
<comment type="cofactor">
    <cofactor evidence="1">
        <name>a divalent metal cation</name>
        <dbReference type="ChEBI" id="CHEBI:60240"/>
    </cofactor>
</comment>
<dbReference type="FunFam" id="2.30.30.870:FF:000001">
    <property type="entry name" value="Protein pelota homolog"/>
    <property type="match status" value="1"/>
</dbReference>
<dbReference type="InterPro" id="IPR023210">
    <property type="entry name" value="NADP_OxRdtase_dom"/>
</dbReference>
<keyword evidence="9" id="KW-0560">Oxidoreductase</keyword>
<dbReference type="SUPFAM" id="SSF55315">
    <property type="entry name" value="L30e-like"/>
    <property type="match status" value="1"/>
</dbReference>
<dbReference type="Pfam" id="PF00248">
    <property type="entry name" value="Aldo_ket_red"/>
    <property type="match status" value="1"/>
</dbReference>
<feature type="domain" description="eRF1/Pelota-like N-terminal" evidence="13">
    <location>
        <begin position="1"/>
        <end position="122"/>
    </location>
</feature>
<dbReference type="PANTHER" id="PTHR10853">
    <property type="entry name" value="PELOTA"/>
    <property type="match status" value="1"/>
</dbReference>
<keyword evidence="10" id="KW-0469">Meiosis</keyword>
<dbReference type="PROSITE" id="PS00062">
    <property type="entry name" value="ALDOKETO_REDUCTASE_2"/>
    <property type="match status" value="1"/>
</dbReference>
<dbReference type="InterPro" id="IPR018170">
    <property type="entry name" value="Aldo/ket_reductase_CS"/>
</dbReference>
<dbReference type="Gene3D" id="3.30.420.60">
    <property type="entry name" value="eRF1 domain 2"/>
    <property type="match status" value="1"/>
</dbReference>
<dbReference type="FunFam" id="3.20.20.100:FF:000015">
    <property type="entry name" value="Oxidoreductase, aldo/keto reductase family"/>
    <property type="match status" value="1"/>
</dbReference>
<dbReference type="InterPro" id="IPR029064">
    <property type="entry name" value="Ribosomal_eL30-like_sf"/>
</dbReference>
<dbReference type="NCBIfam" id="TIGR00111">
    <property type="entry name" value="pelota"/>
    <property type="match status" value="1"/>
</dbReference>
<comment type="similarity">
    <text evidence="3">Belongs to the aldo/keto reductase family.</text>
</comment>
<dbReference type="GO" id="GO:0051301">
    <property type="term" value="P:cell division"/>
    <property type="evidence" value="ECO:0007669"/>
    <property type="project" value="UniProtKB-KW"/>
</dbReference>
<dbReference type="GO" id="GO:0070966">
    <property type="term" value="P:nuclear-transcribed mRNA catabolic process, no-go decay"/>
    <property type="evidence" value="ECO:0007669"/>
    <property type="project" value="InterPro"/>
</dbReference>
<evidence type="ECO:0000256" key="3">
    <source>
        <dbReference type="ARBA" id="ARBA00007905"/>
    </source>
</evidence>
<dbReference type="FunFam" id="3.30.420.60:FF:000004">
    <property type="entry name" value="Protein DOM34 homolog"/>
    <property type="match status" value="1"/>
</dbReference>
<evidence type="ECO:0000256" key="5">
    <source>
        <dbReference type="ARBA" id="ARBA00022490"/>
    </source>
</evidence>
<dbReference type="GO" id="GO:0032790">
    <property type="term" value="P:ribosome disassembly"/>
    <property type="evidence" value="ECO:0007669"/>
    <property type="project" value="TreeGrafter"/>
</dbReference>
<dbReference type="GO" id="GO:0006412">
    <property type="term" value="P:translation"/>
    <property type="evidence" value="ECO:0007669"/>
    <property type="project" value="UniProtKB-ARBA"/>
</dbReference>
<dbReference type="RefSeq" id="XP_022473680.1">
    <property type="nucleotide sequence ID" value="XM_022619756.1"/>
</dbReference>
<evidence type="ECO:0000313" key="15">
    <source>
        <dbReference type="Proteomes" id="UP000176998"/>
    </source>
</evidence>
<dbReference type="Proteomes" id="UP000176998">
    <property type="component" value="Unassembled WGS sequence"/>
</dbReference>
<dbReference type="GeneID" id="34561266"/>
<keyword evidence="15" id="KW-1185">Reference proteome</keyword>
<gene>
    <name evidence="14" type="ORF">CORC01_08121</name>
</gene>
<dbReference type="Pfam" id="PF03465">
    <property type="entry name" value="eRF1_3"/>
    <property type="match status" value="1"/>
</dbReference>
<evidence type="ECO:0000259" key="13">
    <source>
        <dbReference type="SMART" id="SM01194"/>
    </source>
</evidence>
<sequence>MARRRACQSLFGSKLPQWHAYNLITPGDLVMAHAVRKVVAETKTGSTISERVHTVLAIQVKSTFFDPIVGQLQVSGVVKSENAYVSLGQYHTLDLEVTRPFTISKPQGWDSVAKETLSESLSDDKDGAMAAIVMQEGIANICLISQFRTVVKQRIESIIPKKRSAASETSEGMRRFYEKTMTALLRTVNFDTPRPLLLASPGFIAADFKKYIADEGRDKSDKKLSGIAKEAVVIHTNSGHVHSLNEVLKSPEMGTKLKDFKFTKETKLMDQFFERLRREDGRAWYGATSVAKAVNEGAIGPGGGVLIMNNSLFRSSDIPTRKKYVAMVDKVKADGGDVRILSSDHESGKRLDMLGSVAAILSYPIHDLDDDEDDDGNAADAHNSSAQQHRTCSRQQLQVLFAGSSISYRSTRRQTLQLTKPIVFAAYTIHTMASALTLQSKKKLNNGLEIPVLGYGLWKIAPEQAEEVAGQALKVGYRHLDSAASYKNEAGAGGAIRSAKDIPRSEIFFTSKVRWIHYDGAKDQVEKTLNETGLDYIDLMLLHCPYGGSEGRKGAWEALVEAQEAGKVKSIGVSNYGVHHLDELEKHIKELEEERGGKGKGGAINVAQYEIHPWCARNDIVQWLQKRNVAIEAYSPLVRGERWGDKTLNALADKYGKSEAQILLRWSLQKGYIPLPKSITPTRILDNTKIYDFQLSDEDVKALETDEYAPVCWDPTITPLDGPRIG</sequence>
<evidence type="ECO:0000256" key="7">
    <source>
        <dbReference type="ARBA" id="ARBA00022723"/>
    </source>
</evidence>
<dbReference type="AlphaFoldDB" id="A0A1G4B5D3"/>
<accession>A0A1G4B5D3</accession>
<dbReference type="PANTHER" id="PTHR10853:SF0">
    <property type="entry name" value="PROTEIN PELOTA HOMOLOG"/>
    <property type="match status" value="1"/>
</dbReference>
<dbReference type="GO" id="GO:0070651">
    <property type="term" value="P:nonfunctional rRNA decay"/>
    <property type="evidence" value="ECO:0007669"/>
    <property type="project" value="TreeGrafter"/>
</dbReference>
<dbReference type="GO" id="GO:0070481">
    <property type="term" value="P:nuclear-transcribed mRNA catabolic process, non-stop decay"/>
    <property type="evidence" value="ECO:0007669"/>
    <property type="project" value="InterPro"/>
</dbReference>
<dbReference type="EMBL" id="MJBS01000068">
    <property type="protein sequence ID" value="OHE96523.1"/>
    <property type="molecule type" value="Genomic_DNA"/>
</dbReference>
<dbReference type="SUPFAM" id="SSF159065">
    <property type="entry name" value="Dom34/Pelota N-terminal domain-like"/>
    <property type="match status" value="1"/>
</dbReference>
<evidence type="ECO:0000256" key="4">
    <source>
        <dbReference type="ARBA" id="ARBA00009504"/>
    </source>
</evidence>
<dbReference type="InterPro" id="IPR042226">
    <property type="entry name" value="eFR1_2_sf"/>
</dbReference>
<evidence type="ECO:0000256" key="12">
    <source>
        <dbReference type="SAM" id="MobiDB-lite"/>
    </source>
</evidence>
<comment type="similarity">
    <text evidence="4">Belongs to the eukaryotic release factor 1 family. Pelota subfamily.</text>
</comment>
<proteinExistence type="inferred from homology"/>
<reference evidence="14 15" key="1">
    <citation type="submission" date="2016-09" db="EMBL/GenBank/DDBJ databases">
        <authorList>
            <person name="Capua I."/>
            <person name="De Benedictis P."/>
            <person name="Joannis T."/>
            <person name="Lombin L.H."/>
            <person name="Cattoli G."/>
        </authorList>
    </citation>
    <scope>NUCLEOTIDE SEQUENCE [LARGE SCALE GENOMIC DNA]</scope>
    <source>
        <strain evidence="14 15">IMI 309357</strain>
    </source>
</reference>
<dbReference type="GO" id="GO:0016491">
    <property type="term" value="F:oxidoreductase activity"/>
    <property type="evidence" value="ECO:0007669"/>
    <property type="project" value="UniProtKB-KW"/>
</dbReference>
<evidence type="ECO:0000256" key="6">
    <source>
        <dbReference type="ARBA" id="ARBA00022618"/>
    </source>
</evidence>
<dbReference type="GO" id="GO:0051321">
    <property type="term" value="P:meiotic cell cycle"/>
    <property type="evidence" value="ECO:0007669"/>
    <property type="project" value="UniProtKB-KW"/>
</dbReference>
<dbReference type="Pfam" id="PF26356">
    <property type="entry name" value="Pelota_N"/>
    <property type="match status" value="1"/>
</dbReference>
<dbReference type="InterPro" id="IPR005142">
    <property type="entry name" value="eRF1_3"/>
</dbReference>
<dbReference type="InterPro" id="IPR005141">
    <property type="entry name" value="eRF1_2"/>
</dbReference>
<dbReference type="GO" id="GO:0046872">
    <property type="term" value="F:metal ion binding"/>
    <property type="evidence" value="ECO:0007669"/>
    <property type="project" value="UniProtKB-KW"/>
</dbReference>
<dbReference type="InterPro" id="IPR038069">
    <property type="entry name" value="Pelota/DOM34_N"/>
</dbReference>
<dbReference type="InterPro" id="IPR005140">
    <property type="entry name" value="eRF1_Pelota-like_N"/>
</dbReference>
<dbReference type="CDD" id="cd19071">
    <property type="entry name" value="AKR_AKR1-5-like"/>
    <property type="match status" value="1"/>
</dbReference>
<protein>
    <submittedName>
        <fullName evidence="14">Translation factor pelota</fullName>
    </submittedName>
</protein>
<organism evidence="14 15">
    <name type="scientific">Colletotrichum orchidophilum</name>
    <dbReference type="NCBI Taxonomy" id="1209926"/>
    <lineage>
        <taxon>Eukaryota</taxon>
        <taxon>Fungi</taxon>
        <taxon>Dikarya</taxon>
        <taxon>Ascomycota</taxon>
        <taxon>Pezizomycotina</taxon>
        <taxon>Sordariomycetes</taxon>
        <taxon>Hypocreomycetidae</taxon>
        <taxon>Glomerellales</taxon>
        <taxon>Glomerellaceae</taxon>
        <taxon>Colletotrichum</taxon>
    </lineage>
</organism>
<evidence type="ECO:0000313" key="14">
    <source>
        <dbReference type="EMBL" id="OHE96523.1"/>
    </source>
</evidence>
<evidence type="ECO:0000256" key="11">
    <source>
        <dbReference type="ARBA" id="ARBA00023306"/>
    </source>
</evidence>
<keyword evidence="6" id="KW-0132">Cell division</keyword>
<evidence type="ECO:0000256" key="1">
    <source>
        <dbReference type="ARBA" id="ARBA00001968"/>
    </source>
</evidence>
<dbReference type="InterPro" id="IPR020471">
    <property type="entry name" value="AKR"/>
</dbReference>
<dbReference type="OrthoDB" id="10249111at2759"/>
<dbReference type="GO" id="GO:0005737">
    <property type="term" value="C:cytoplasm"/>
    <property type="evidence" value="ECO:0007669"/>
    <property type="project" value="UniProtKB-SubCell"/>
</dbReference>
<dbReference type="PROSITE" id="PS00798">
    <property type="entry name" value="ALDOKETO_REDUCTASE_1"/>
    <property type="match status" value="1"/>
</dbReference>
<feature type="region of interest" description="Disordered" evidence="12">
    <location>
        <begin position="371"/>
        <end position="390"/>
    </location>
</feature>
<dbReference type="Gene3D" id="2.30.30.870">
    <property type="entry name" value="Pelota, domain A"/>
    <property type="match status" value="1"/>
</dbReference>
<dbReference type="PRINTS" id="PR00069">
    <property type="entry name" value="ALDKETRDTASE"/>
</dbReference>
<evidence type="ECO:0000256" key="2">
    <source>
        <dbReference type="ARBA" id="ARBA00004496"/>
    </source>
</evidence>
<keyword evidence="7" id="KW-0479">Metal-binding</keyword>
<comment type="subcellular location">
    <subcellularLocation>
        <location evidence="2">Cytoplasm</location>
    </subcellularLocation>
</comment>
<dbReference type="InterPro" id="IPR058547">
    <property type="entry name" value="Pelota_N"/>
</dbReference>
<dbReference type="InterPro" id="IPR004405">
    <property type="entry name" value="TF_pelota"/>
</dbReference>
<evidence type="ECO:0000256" key="8">
    <source>
        <dbReference type="ARBA" id="ARBA00022776"/>
    </source>
</evidence>
<keyword evidence="5" id="KW-0963">Cytoplasm</keyword>
<evidence type="ECO:0000256" key="10">
    <source>
        <dbReference type="ARBA" id="ARBA00023254"/>
    </source>
</evidence>
<dbReference type="GO" id="GO:0071025">
    <property type="term" value="P:RNA surveillance"/>
    <property type="evidence" value="ECO:0007669"/>
    <property type="project" value="InterPro"/>
</dbReference>
<keyword evidence="8" id="KW-0498">Mitosis</keyword>
<dbReference type="SUPFAM" id="SSF53137">
    <property type="entry name" value="Translational machinery components"/>
    <property type="match status" value="1"/>
</dbReference>
<dbReference type="STRING" id="1209926.A0A1G4B5D3"/>
<dbReference type="InterPro" id="IPR036812">
    <property type="entry name" value="NAD(P)_OxRdtase_dom_sf"/>
</dbReference>
<name>A0A1G4B5D3_9PEZI</name>